<evidence type="ECO:0000313" key="2">
    <source>
        <dbReference type="Proteomes" id="UP001359559"/>
    </source>
</evidence>
<dbReference type="AlphaFoldDB" id="A0AAN9FQ82"/>
<sequence length="77" mass="8840">MANESWKGEDPLLLELQQWWPELQSSPEKVTGEDEARAGGREDFKKMTVYIQAMTLLDFEGFLAPSHRPEGQTDEQD</sequence>
<gene>
    <name evidence="1" type="ORF">RJT34_24627</name>
</gene>
<name>A0AAN9FQ82_CLITE</name>
<evidence type="ECO:0000313" key="1">
    <source>
        <dbReference type="EMBL" id="KAK7279574.1"/>
    </source>
</evidence>
<protein>
    <submittedName>
        <fullName evidence="1">Uncharacterized protein</fullName>
    </submittedName>
</protein>
<keyword evidence="2" id="KW-1185">Reference proteome</keyword>
<reference evidence="1 2" key="1">
    <citation type="submission" date="2024-01" db="EMBL/GenBank/DDBJ databases">
        <title>The genomes of 5 underutilized Papilionoideae crops provide insights into root nodulation and disease resistance.</title>
        <authorList>
            <person name="Yuan L."/>
        </authorList>
    </citation>
    <scope>NUCLEOTIDE SEQUENCE [LARGE SCALE GENOMIC DNA]</scope>
    <source>
        <strain evidence="1">LY-2023</strain>
        <tissue evidence="1">Leaf</tissue>
    </source>
</reference>
<organism evidence="1 2">
    <name type="scientific">Clitoria ternatea</name>
    <name type="common">Butterfly pea</name>
    <dbReference type="NCBI Taxonomy" id="43366"/>
    <lineage>
        <taxon>Eukaryota</taxon>
        <taxon>Viridiplantae</taxon>
        <taxon>Streptophyta</taxon>
        <taxon>Embryophyta</taxon>
        <taxon>Tracheophyta</taxon>
        <taxon>Spermatophyta</taxon>
        <taxon>Magnoliopsida</taxon>
        <taxon>eudicotyledons</taxon>
        <taxon>Gunneridae</taxon>
        <taxon>Pentapetalae</taxon>
        <taxon>rosids</taxon>
        <taxon>fabids</taxon>
        <taxon>Fabales</taxon>
        <taxon>Fabaceae</taxon>
        <taxon>Papilionoideae</taxon>
        <taxon>50 kb inversion clade</taxon>
        <taxon>NPAAA clade</taxon>
        <taxon>indigoferoid/millettioid clade</taxon>
        <taxon>Phaseoleae</taxon>
        <taxon>Clitoria</taxon>
    </lineage>
</organism>
<comment type="caution">
    <text evidence="1">The sequence shown here is derived from an EMBL/GenBank/DDBJ whole genome shotgun (WGS) entry which is preliminary data.</text>
</comment>
<accession>A0AAN9FQ82</accession>
<dbReference type="EMBL" id="JAYKXN010000006">
    <property type="protein sequence ID" value="KAK7279574.1"/>
    <property type="molecule type" value="Genomic_DNA"/>
</dbReference>
<dbReference type="Proteomes" id="UP001359559">
    <property type="component" value="Unassembled WGS sequence"/>
</dbReference>
<proteinExistence type="predicted"/>